<feature type="compositionally biased region" description="Basic residues" evidence="1">
    <location>
        <begin position="1096"/>
        <end position="1108"/>
    </location>
</feature>
<feature type="compositionally biased region" description="Low complexity" evidence="1">
    <location>
        <begin position="762"/>
        <end position="771"/>
    </location>
</feature>
<feature type="compositionally biased region" description="Polar residues" evidence="1">
    <location>
        <begin position="65"/>
        <end position="78"/>
    </location>
</feature>
<feature type="compositionally biased region" description="Basic and acidic residues" evidence="1">
    <location>
        <begin position="1460"/>
        <end position="1469"/>
    </location>
</feature>
<feature type="compositionally biased region" description="Polar residues" evidence="1">
    <location>
        <begin position="173"/>
        <end position="189"/>
    </location>
</feature>
<keyword evidence="3" id="KW-1185">Reference proteome</keyword>
<feature type="compositionally biased region" description="Polar residues" evidence="1">
    <location>
        <begin position="1"/>
        <end position="10"/>
    </location>
</feature>
<feature type="compositionally biased region" description="Low complexity" evidence="1">
    <location>
        <begin position="332"/>
        <end position="346"/>
    </location>
</feature>
<feature type="region of interest" description="Disordered" evidence="1">
    <location>
        <begin position="762"/>
        <end position="1038"/>
    </location>
</feature>
<feature type="compositionally biased region" description="Acidic residues" evidence="1">
    <location>
        <begin position="775"/>
        <end position="791"/>
    </location>
</feature>
<feature type="compositionally biased region" description="Acidic residues" evidence="1">
    <location>
        <begin position="487"/>
        <end position="497"/>
    </location>
</feature>
<feature type="compositionally biased region" description="Polar residues" evidence="1">
    <location>
        <begin position="605"/>
        <end position="620"/>
    </location>
</feature>
<feature type="compositionally biased region" description="Low complexity" evidence="1">
    <location>
        <begin position="84"/>
        <end position="95"/>
    </location>
</feature>
<gene>
    <name evidence="2" type="ORF">D9619_013562</name>
</gene>
<feature type="region of interest" description="Disordered" evidence="1">
    <location>
        <begin position="1460"/>
        <end position="1510"/>
    </location>
</feature>
<evidence type="ECO:0000256" key="1">
    <source>
        <dbReference type="SAM" id="MobiDB-lite"/>
    </source>
</evidence>
<comment type="caution">
    <text evidence="2">The sequence shown here is derived from an EMBL/GenBank/DDBJ whole genome shotgun (WGS) entry which is preliminary data.</text>
</comment>
<feature type="compositionally biased region" description="Acidic residues" evidence="1">
    <location>
        <begin position="834"/>
        <end position="845"/>
    </location>
</feature>
<name>A0A8H5ER21_9AGAR</name>
<accession>A0A8H5ER21</accession>
<feature type="compositionally biased region" description="Polar residues" evidence="1">
    <location>
        <begin position="861"/>
        <end position="882"/>
    </location>
</feature>
<feature type="region of interest" description="Disordered" evidence="1">
    <location>
        <begin position="423"/>
        <end position="554"/>
    </location>
</feature>
<evidence type="ECO:0008006" key="4">
    <source>
        <dbReference type="Google" id="ProtNLM"/>
    </source>
</evidence>
<feature type="region of interest" description="Disordered" evidence="1">
    <location>
        <begin position="1065"/>
        <end position="1166"/>
    </location>
</feature>
<dbReference type="Proteomes" id="UP000567179">
    <property type="component" value="Unassembled WGS sequence"/>
</dbReference>
<feature type="region of interest" description="Disordered" evidence="1">
    <location>
        <begin position="1245"/>
        <end position="1269"/>
    </location>
</feature>
<feature type="compositionally biased region" description="Low complexity" evidence="1">
    <location>
        <begin position="236"/>
        <end position="269"/>
    </location>
</feature>
<feature type="compositionally biased region" description="Low complexity" evidence="1">
    <location>
        <begin position="621"/>
        <end position="638"/>
    </location>
</feature>
<feature type="region of interest" description="Disordered" evidence="1">
    <location>
        <begin position="331"/>
        <end position="387"/>
    </location>
</feature>
<evidence type="ECO:0000313" key="3">
    <source>
        <dbReference type="Proteomes" id="UP000567179"/>
    </source>
</evidence>
<feature type="compositionally biased region" description="Low complexity" evidence="1">
    <location>
        <begin position="1470"/>
        <end position="1479"/>
    </location>
</feature>
<organism evidence="2 3">
    <name type="scientific">Psilocybe cf. subviscida</name>
    <dbReference type="NCBI Taxonomy" id="2480587"/>
    <lineage>
        <taxon>Eukaryota</taxon>
        <taxon>Fungi</taxon>
        <taxon>Dikarya</taxon>
        <taxon>Basidiomycota</taxon>
        <taxon>Agaricomycotina</taxon>
        <taxon>Agaricomycetes</taxon>
        <taxon>Agaricomycetidae</taxon>
        <taxon>Agaricales</taxon>
        <taxon>Agaricineae</taxon>
        <taxon>Strophariaceae</taxon>
        <taxon>Psilocybe</taxon>
    </lineage>
</organism>
<protein>
    <recommendedName>
        <fullName evidence="4">NYN domain-containing protein</fullName>
    </recommendedName>
</protein>
<feature type="region of interest" description="Disordered" evidence="1">
    <location>
        <begin position="588"/>
        <end position="670"/>
    </location>
</feature>
<feature type="compositionally biased region" description="Acidic residues" evidence="1">
    <location>
        <begin position="1248"/>
        <end position="1263"/>
    </location>
</feature>
<feature type="compositionally biased region" description="Basic and acidic residues" evidence="1">
    <location>
        <begin position="818"/>
        <end position="833"/>
    </location>
</feature>
<reference evidence="2 3" key="1">
    <citation type="journal article" date="2020" name="ISME J.">
        <title>Uncovering the hidden diversity of litter-decomposition mechanisms in mushroom-forming fungi.</title>
        <authorList>
            <person name="Floudas D."/>
            <person name="Bentzer J."/>
            <person name="Ahren D."/>
            <person name="Johansson T."/>
            <person name="Persson P."/>
            <person name="Tunlid A."/>
        </authorList>
    </citation>
    <scope>NUCLEOTIDE SEQUENCE [LARGE SCALE GENOMIC DNA]</scope>
    <source>
        <strain evidence="2 3">CBS 101986</strain>
    </source>
</reference>
<feature type="compositionally biased region" description="Low complexity" evidence="1">
    <location>
        <begin position="103"/>
        <end position="120"/>
    </location>
</feature>
<feature type="compositionally biased region" description="Basic residues" evidence="1">
    <location>
        <begin position="849"/>
        <end position="860"/>
    </location>
</feature>
<feature type="compositionally biased region" description="Low complexity" evidence="1">
    <location>
        <begin position="14"/>
        <end position="30"/>
    </location>
</feature>
<proteinExistence type="predicted"/>
<dbReference type="CDD" id="cd18724">
    <property type="entry name" value="PIN_LabA-like"/>
    <property type="match status" value="1"/>
</dbReference>
<feature type="compositionally biased region" description="Polar residues" evidence="1">
    <location>
        <begin position="531"/>
        <end position="554"/>
    </location>
</feature>
<evidence type="ECO:0000313" key="2">
    <source>
        <dbReference type="EMBL" id="KAF5309013.1"/>
    </source>
</evidence>
<dbReference type="EMBL" id="JAACJJ010000062">
    <property type="protein sequence ID" value="KAF5309013.1"/>
    <property type="molecule type" value="Genomic_DNA"/>
</dbReference>
<feature type="compositionally biased region" description="Low complexity" evidence="1">
    <location>
        <begin position="465"/>
        <end position="477"/>
    </location>
</feature>
<feature type="region of interest" description="Disordered" evidence="1">
    <location>
        <begin position="687"/>
        <end position="708"/>
    </location>
</feature>
<dbReference type="OrthoDB" id="5590473at2759"/>
<feature type="region of interest" description="Disordered" evidence="1">
    <location>
        <begin position="1"/>
        <end position="121"/>
    </location>
</feature>
<feature type="compositionally biased region" description="Basic and acidic residues" evidence="1">
    <location>
        <begin position="1154"/>
        <end position="1166"/>
    </location>
</feature>
<feature type="compositionally biased region" description="Basic and acidic residues" evidence="1">
    <location>
        <begin position="963"/>
        <end position="974"/>
    </location>
</feature>
<sequence length="1620" mass="178207">MMSETSTPSMNLHPISPSSSLSSTDSAPRSEPTSDEQPDLGAFTTVLRERTHLQPGPRIPVQRRAATSSTTPTFQPTEPSVAGSVQSSSYRTTSSYRRRRVPSRQSTFTRPPSSSAAPEEGSTVWDHGLIANYLLSATPSNDYDLDDYYELDAVDEEGESQYNPSPPNSVNSTSLTVEINSESEVPTDNESVRISPYPYSEGGLVVPVQGPHQRLNSRESNYPLEEGTIEDVSTYRNQTTSQNSRTSSGSFSTSLQLQSQAPVSSSSSSGTDIIISVGSTTSSVQEHQSTNAANSQSTTMSNFANTVMNRSQNPIPPRTAYPSPNVESYRYASTSTSTAGSVSHASLSTQRPTQQVLQAPHDRSASPPLLNPHSPQPPPRQDWDLHSGSYLGIVNDWGTPDQAPSETLLFEPPTRVPQFRPIVDDDNEEGPVAARQPPSSFTIAPHVARSDDTHSNHRISNFAGTSTSTTPFSQSPSKGTEPPIEPYNEDEENDDDLYNYRYPPSHSFTPQYYGSALTPRGLPQRQDAPRTATQVPPSSLYPSYQATTSTTQEHDTTYLNATYTHTVPELAHPQPSHLHSYPQHYVQQNHRYQQSEKDEAPNPPSQYTNAQPLTHGTEQVQPPHSQPTTQPLPQSTQHHAAHSFHETASLHPPTQTPRDRPDASFSAKHGYPHSLLGMHVLPASFPPPTPDDRPPTFLIEETPDSSRVQSRLADSETLSYVDEHSIYDRSIVDGDIDAMPSLGALDEVLEFIAIERERARTNAARDAATLRVDPDPDSEEHDDSADEAPDDVDWHNVVDNERDQEQEQVPEPNTNADLEAKEKSSKGKGKEQVPDIELEAGPEQELEQHRRRRRRKRPTKTHSAAATTLSTDSVGTPSTSAAKDSPSGKKRRRVRSSSRSATSALQTPGKEKEFLINPSALLRPTEHAKSQITILKRPTAGSSDNGHQDAGAKTPTNSAPGGRDMDLRNRDAFQDRALQADDLQFDFEFDDPVNPTRVGGAEDDGEGGGNDTSLSNMPLLQPPRRKRNKSGRGSTKDAAYIHDILGGSYRSTPASPGHLQNHNEKLEEEAADVTQETPEAPVQEFVEESAPLPSEKKKRTRKHRKAIPHAKSVPDLKTENEQQETPPAATIANPLPGLSRAKSLGKQGQHATLRGRDPSDTQRDELERYLAASYSSMPGLFMMERPREAVSQPDPTSKRGRLITLAHQLRQSFPEQSEELSKLLTRFSQPPGLKVKGKRGKSVFDGLDTADGDNDAVEEDDEVDTRGRSSKRGSVLTHVFIDHSNILIGLLTHIRRLRSKRQKVAMKNPVSAFAAVKPSNIRPLPLPISSDGVGVTIQTSHNYPIPLPSFATSRSLPTKSLLSTYMESKEAHFSDEAIGNDPISDDYEETVEGSSKSEEKKPLTHLWHAALVLILERGRDVNRRVVVTSSPLYQPMESIERLGYDLRVYLRVPDLGDGLDRERQKEKYGTKSSSSGKSTQSPARGMGHLRHPSGNISTDSGNDGMANATPPRVKYREQGVDELLQLKLHQALIATDEPPEGSTIVLATGDGNTGQFNEDGFLGAVRAALRKGWKVELYSWEYGLSSSWRREFGEFSRRGMFRIIYMEQFASSLLEANTLV</sequence>
<feature type="compositionally biased region" description="Polar residues" evidence="1">
    <location>
        <begin position="347"/>
        <end position="357"/>
    </location>
</feature>
<feature type="region of interest" description="Disordered" evidence="1">
    <location>
        <begin position="208"/>
        <end position="269"/>
    </location>
</feature>
<feature type="region of interest" description="Disordered" evidence="1">
    <location>
        <begin position="157"/>
        <end position="193"/>
    </location>
</feature>
<feature type="compositionally biased region" description="Basic and acidic residues" evidence="1">
    <location>
        <begin position="792"/>
        <end position="805"/>
    </location>
</feature>